<dbReference type="SMART" id="SM00849">
    <property type="entry name" value="Lactamase_B"/>
    <property type="match status" value="1"/>
</dbReference>
<dbReference type="SUPFAM" id="SSF56281">
    <property type="entry name" value="Metallo-hydrolase/oxidoreductase"/>
    <property type="match status" value="1"/>
</dbReference>
<gene>
    <name evidence="2" type="ORF">Theth_1105</name>
</gene>
<dbReference type="Gene3D" id="3.60.15.10">
    <property type="entry name" value="Ribonuclease Z/Hydroxyacylglutathione hydrolase-like"/>
    <property type="match status" value="1"/>
</dbReference>
<name>F7YTG9_9THEM</name>
<dbReference type="Pfam" id="PF23023">
    <property type="entry name" value="Anti-Pycsar_Apyc1"/>
    <property type="match status" value="1"/>
</dbReference>
<evidence type="ECO:0000313" key="3">
    <source>
        <dbReference type="Proteomes" id="UP000006804"/>
    </source>
</evidence>
<dbReference type="RefSeq" id="WP_013932402.1">
    <property type="nucleotide sequence ID" value="NC_015707.1"/>
</dbReference>
<protein>
    <submittedName>
        <fullName evidence="2">Beta-lactamase domain-containing protein</fullName>
    </submittedName>
</protein>
<dbReference type="InterPro" id="IPR036866">
    <property type="entry name" value="RibonucZ/Hydroxyglut_hydro"/>
</dbReference>
<dbReference type="EMBL" id="CP002351">
    <property type="protein sequence ID" value="AEH51183.1"/>
    <property type="molecule type" value="Genomic_DNA"/>
</dbReference>
<proteinExistence type="predicted"/>
<dbReference type="STRING" id="688269.Theth_1105"/>
<dbReference type="PANTHER" id="PTHR46018">
    <property type="entry name" value="ZINC PHOSPHODIESTERASE ELAC PROTEIN 1"/>
    <property type="match status" value="1"/>
</dbReference>
<dbReference type="eggNOG" id="COG1234">
    <property type="taxonomic scope" value="Bacteria"/>
</dbReference>
<organism evidence="2 3">
    <name type="scientific">Pseudothermotoga thermarum DSM 5069</name>
    <dbReference type="NCBI Taxonomy" id="688269"/>
    <lineage>
        <taxon>Bacteria</taxon>
        <taxon>Thermotogati</taxon>
        <taxon>Thermotogota</taxon>
        <taxon>Thermotogae</taxon>
        <taxon>Thermotogales</taxon>
        <taxon>Thermotogaceae</taxon>
        <taxon>Pseudothermotoga</taxon>
    </lineage>
</organism>
<dbReference type="KEGG" id="tta:Theth_1105"/>
<dbReference type="Proteomes" id="UP000006804">
    <property type="component" value="Chromosome"/>
</dbReference>
<dbReference type="HOGENOM" id="CLU_031317_3_2_0"/>
<evidence type="ECO:0000259" key="1">
    <source>
        <dbReference type="SMART" id="SM00849"/>
    </source>
</evidence>
<dbReference type="GO" id="GO:0042781">
    <property type="term" value="F:3'-tRNA processing endoribonuclease activity"/>
    <property type="evidence" value="ECO:0007669"/>
    <property type="project" value="TreeGrafter"/>
</dbReference>
<accession>F7YTG9</accession>
<dbReference type="InterPro" id="IPR001279">
    <property type="entry name" value="Metallo-B-lactamas"/>
</dbReference>
<feature type="domain" description="Metallo-beta-lactamase" evidence="1">
    <location>
        <begin position="21"/>
        <end position="218"/>
    </location>
</feature>
<dbReference type="PATRIC" id="fig|688269.3.peg.1135"/>
<dbReference type="PANTHER" id="PTHR46018:SF2">
    <property type="entry name" value="ZINC PHOSPHODIESTERASE ELAC PROTEIN 1"/>
    <property type="match status" value="1"/>
</dbReference>
<reference evidence="2 3" key="1">
    <citation type="submission" date="2010-11" db="EMBL/GenBank/DDBJ databases">
        <title>The complete genome of Thermotoga thermarum DSM 5069.</title>
        <authorList>
            <consortium name="US DOE Joint Genome Institute (JGI-PGF)"/>
            <person name="Lucas S."/>
            <person name="Copeland A."/>
            <person name="Lapidus A."/>
            <person name="Bruce D."/>
            <person name="Goodwin L."/>
            <person name="Pitluck S."/>
            <person name="Kyrpides N."/>
            <person name="Mavromatis K."/>
            <person name="Ivanova N."/>
            <person name="Zeytun A."/>
            <person name="Brettin T."/>
            <person name="Detter J.C."/>
            <person name="Tapia R."/>
            <person name="Han C."/>
            <person name="Land M."/>
            <person name="Hauser L."/>
            <person name="Markowitz V."/>
            <person name="Cheng J.-F."/>
            <person name="Hugenholtz P."/>
            <person name="Woyke T."/>
            <person name="Wu D."/>
            <person name="Spring S."/>
            <person name="Schroeder M."/>
            <person name="Brambilla E."/>
            <person name="Klenk H.-P."/>
            <person name="Eisen J.A."/>
        </authorList>
    </citation>
    <scope>NUCLEOTIDE SEQUENCE [LARGE SCALE GENOMIC DNA]</scope>
    <source>
        <strain evidence="2 3">DSM 5069</strain>
    </source>
</reference>
<evidence type="ECO:0000313" key="2">
    <source>
        <dbReference type="EMBL" id="AEH51183.1"/>
    </source>
</evidence>
<dbReference type="AlphaFoldDB" id="F7YTG9"/>
<keyword evidence="3" id="KW-1185">Reference proteome</keyword>
<sequence>MKIVRIVFLGTSGAVSSTNRDNTSLLIDNILIDCPGNVFGKLLKAGCDPVQTVDHLIITHRHIDHVYGLPSFLEMIRLSGRKKPLYVYILREYFDFLEKFLSLFDLFEEKLGFTLQVVPISERQQVINTDFITVECFPVCHSIKNIGLKISSHDALVVYTSDTQPCETIVDFAKQATVLIHEATCSELLTGPKEGHSTVEDAARMAQQAGVKMLCLVHLGNELDGQEENLVQSARKHFSGEILVPKDFDKLVV</sequence>